<gene>
    <name evidence="2" type="ORF">M406DRAFT_320071</name>
</gene>
<feature type="chain" id="PRO_5040491095" evidence="1">
    <location>
        <begin position="19"/>
        <end position="128"/>
    </location>
</feature>
<reference evidence="2" key="1">
    <citation type="journal article" date="2020" name="Phytopathology">
        <title>Genome sequence of the chestnut blight fungus Cryphonectria parasitica EP155: A fundamental resource for an archetypical invasive plant pathogen.</title>
        <authorList>
            <person name="Crouch J.A."/>
            <person name="Dawe A."/>
            <person name="Aerts A."/>
            <person name="Barry K."/>
            <person name="Churchill A.C.L."/>
            <person name="Grimwood J."/>
            <person name="Hillman B."/>
            <person name="Milgroom M.G."/>
            <person name="Pangilinan J."/>
            <person name="Smith M."/>
            <person name="Salamov A."/>
            <person name="Schmutz J."/>
            <person name="Yadav J."/>
            <person name="Grigoriev I.V."/>
            <person name="Nuss D."/>
        </authorList>
    </citation>
    <scope>NUCLEOTIDE SEQUENCE</scope>
    <source>
        <strain evidence="2">EP155</strain>
    </source>
</reference>
<organism evidence="2 3">
    <name type="scientific">Cryphonectria parasitica (strain ATCC 38755 / EP155)</name>
    <dbReference type="NCBI Taxonomy" id="660469"/>
    <lineage>
        <taxon>Eukaryota</taxon>
        <taxon>Fungi</taxon>
        <taxon>Dikarya</taxon>
        <taxon>Ascomycota</taxon>
        <taxon>Pezizomycotina</taxon>
        <taxon>Sordariomycetes</taxon>
        <taxon>Sordariomycetidae</taxon>
        <taxon>Diaporthales</taxon>
        <taxon>Cryphonectriaceae</taxon>
        <taxon>Cryphonectria-Endothia species complex</taxon>
        <taxon>Cryphonectria</taxon>
    </lineage>
</organism>
<keyword evidence="1" id="KW-0732">Signal</keyword>
<dbReference type="AlphaFoldDB" id="A0A9P4YAA3"/>
<name>A0A9P4YAA3_CRYP1</name>
<dbReference type="GeneID" id="63836471"/>
<dbReference type="EMBL" id="MU032344">
    <property type="protein sequence ID" value="KAF3769822.1"/>
    <property type="molecule type" value="Genomic_DNA"/>
</dbReference>
<proteinExistence type="predicted"/>
<feature type="signal peptide" evidence="1">
    <location>
        <begin position="1"/>
        <end position="18"/>
    </location>
</feature>
<evidence type="ECO:0000313" key="3">
    <source>
        <dbReference type="Proteomes" id="UP000803844"/>
    </source>
</evidence>
<keyword evidence="3" id="KW-1185">Reference proteome</keyword>
<sequence>MHFFAYMTVLMTAVLSVATPILKRQVGGVLICNGINATGECTHLVAEVGQCTNLTAPYYQNTSTFAPDGEEFYCYPYLFSCGGICKSPEGCTYGAVSYNTTAKTNFTAGGWNNLIESFTCYSGATPEI</sequence>
<dbReference type="Proteomes" id="UP000803844">
    <property type="component" value="Unassembled WGS sequence"/>
</dbReference>
<evidence type="ECO:0000313" key="2">
    <source>
        <dbReference type="EMBL" id="KAF3769822.1"/>
    </source>
</evidence>
<dbReference type="OrthoDB" id="2910287at2759"/>
<protein>
    <submittedName>
        <fullName evidence="2">Uncharacterized protein</fullName>
    </submittedName>
</protein>
<accession>A0A9P4YAA3</accession>
<comment type="caution">
    <text evidence="2">The sequence shown here is derived from an EMBL/GenBank/DDBJ whole genome shotgun (WGS) entry which is preliminary data.</text>
</comment>
<evidence type="ECO:0000256" key="1">
    <source>
        <dbReference type="SAM" id="SignalP"/>
    </source>
</evidence>
<dbReference type="RefSeq" id="XP_040780783.1">
    <property type="nucleotide sequence ID" value="XM_040919342.1"/>
</dbReference>